<gene>
    <name evidence="1" type="ORF">BSOLF_2672</name>
</gene>
<reference evidence="2" key="1">
    <citation type="journal article" date="2018" name="Sci. Rep.">
        <title>Lignite coal burning seam in the remote Altai Mountains harbors a hydrogen-driven thermophilic microbial community.</title>
        <authorList>
            <person name="Kadnikov V.V."/>
            <person name="Mardanov A.V."/>
            <person name="Ivasenko D.A."/>
            <person name="Antsiferov D.V."/>
            <person name="Beletsky A.V."/>
            <person name="Karnachuk O.V."/>
            <person name="Ravin N.V."/>
        </authorList>
    </citation>
    <scope>NUCLEOTIDE SEQUENCE [LARGE SCALE GENOMIC DNA]</scope>
</reference>
<dbReference type="EMBL" id="PEBX01000019">
    <property type="protein sequence ID" value="PTQ56784.1"/>
    <property type="molecule type" value="Genomic_DNA"/>
</dbReference>
<sequence>MKAIAVSMAFFKRSRISFFKLLEDAFLTQNPKEVSPF</sequence>
<accession>A0A2R6Y276</accession>
<comment type="caution">
    <text evidence="1">The sequence shown here is derived from an EMBL/GenBank/DDBJ whole genome shotgun (WGS) entry which is preliminary data.</text>
</comment>
<evidence type="ECO:0000313" key="1">
    <source>
        <dbReference type="EMBL" id="PTQ56784.1"/>
    </source>
</evidence>
<proteinExistence type="predicted"/>
<dbReference type="Proteomes" id="UP000244338">
    <property type="component" value="Unassembled WGS sequence"/>
</dbReference>
<organism evidence="1 2">
    <name type="scientific">Candidatus Carbonibacillus altaicus</name>
    <dbReference type="NCBI Taxonomy" id="2163959"/>
    <lineage>
        <taxon>Bacteria</taxon>
        <taxon>Bacillati</taxon>
        <taxon>Bacillota</taxon>
        <taxon>Bacilli</taxon>
        <taxon>Bacillales</taxon>
        <taxon>Candidatus Carbonibacillus</taxon>
    </lineage>
</organism>
<dbReference type="AlphaFoldDB" id="A0A2R6Y276"/>
<name>A0A2R6Y276_9BACL</name>
<protein>
    <submittedName>
        <fullName evidence="1">Uncharacterized protein</fullName>
    </submittedName>
</protein>
<evidence type="ECO:0000313" key="2">
    <source>
        <dbReference type="Proteomes" id="UP000244338"/>
    </source>
</evidence>